<evidence type="ECO:0000313" key="1">
    <source>
        <dbReference type="EMBL" id="VDI21139.1"/>
    </source>
</evidence>
<dbReference type="OrthoDB" id="40579at2759"/>
<accession>A0A8B6DJC6</accession>
<reference evidence="1" key="1">
    <citation type="submission" date="2018-11" db="EMBL/GenBank/DDBJ databases">
        <authorList>
            <person name="Alioto T."/>
            <person name="Alioto T."/>
        </authorList>
    </citation>
    <scope>NUCLEOTIDE SEQUENCE</scope>
</reference>
<organism evidence="1 2">
    <name type="scientific">Mytilus galloprovincialis</name>
    <name type="common">Mediterranean mussel</name>
    <dbReference type="NCBI Taxonomy" id="29158"/>
    <lineage>
        <taxon>Eukaryota</taxon>
        <taxon>Metazoa</taxon>
        <taxon>Spiralia</taxon>
        <taxon>Lophotrochozoa</taxon>
        <taxon>Mollusca</taxon>
        <taxon>Bivalvia</taxon>
        <taxon>Autobranchia</taxon>
        <taxon>Pteriomorphia</taxon>
        <taxon>Mytilida</taxon>
        <taxon>Mytiloidea</taxon>
        <taxon>Mytilidae</taxon>
        <taxon>Mytilinae</taxon>
        <taxon>Mytilus</taxon>
    </lineage>
</organism>
<dbReference type="EMBL" id="UYJE01003646">
    <property type="protein sequence ID" value="VDI21139.1"/>
    <property type="molecule type" value="Genomic_DNA"/>
</dbReference>
<gene>
    <name evidence="1" type="ORF">MGAL_10B075108</name>
</gene>
<protein>
    <submittedName>
        <fullName evidence="1">Uncharacterized protein</fullName>
    </submittedName>
</protein>
<sequence length="158" mass="17997">MIHDGQDKTETTMVSITETSPVQTTDHFEMFLVRQDKTETNMVCKTETSPEQPTNDFELFLFEKDKTETNMVSDTEISHEQHTDKLETLHCGQDKTETNLLSDPENKNKLTFIPLDQTCTDHLMDKAFQTSEKVDTGTECVNVYQGNVCGNECKTSEC</sequence>
<evidence type="ECO:0000313" key="2">
    <source>
        <dbReference type="Proteomes" id="UP000596742"/>
    </source>
</evidence>
<feature type="non-terminal residue" evidence="1">
    <location>
        <position position="158"/>
    </location>
</feature>
<dbReference type="AlphaFoldDB" id="A0A8B6DJC6"/>
<name>A0A8B6DJC6_MYTGA</name>
<comment type="caution">
    <text evidence="1">The sequence shown here is derived from an EMBL/GenBank/DDBJ whole genome shotgun (WGS) entry which is preliminary data.</text>
</comment>
<proteinExistence type="predicted"/>
<dbReference type="Proteomes" id="UP000596742">
    <property type="component" value="Unassembled WGS sequence"/>
</dbReference>
<keyword evidence="2" id="KW-1185">Reference proteome</keyword>